<dbReference type="SMART" id="SM00326">
    <property type="entry name" value="SH3"/>
    <property type="match status" value="2"/>
</dbReference>
<dbReference type="SMART" id="SM00055">
    <property type="entry name" value="FCH"/>
    <property type="match status" value="1"/>
</dbReference>
<keyword evidence="11" id="KW-1185">Reference proteome</keyword>
<evidence type="ECO:0000256" key="4">
    <source>
        <dbReference type="PROSITE-ProRule" id="PRU00192"/>
    </source>
</evidence>
<dbReference type="Gene3D" id="2.30.30.40">
    <property type="entry name" value="SH3 Domains"/>
    <property type="match status" value="2"/>
</dbReference>
<keyword evidence="2" id="KW-0479">Metal-binding</keyword>
<sequence length="667" mass="73575">MSYQSRQVKPCHPVRDSQTAAFLLPTIMPGLTYGENLPDQVDRISSSFDAHLQLLAEVRDLYRDRAALEREYATKLQAMTKRAAEKRARLVSAFVLGDEPTKTWSESVLAKNTLNAAFNQLIASMSNTAQDHVNLADALTMQVVDVLKADERKREELKKKEVSFFQRLLAERDRAYADRLKAKQKYDEECSEVESVRQKQVRATDDRHADRAAKQAEQQRVDMLNGKNVYILSTAIANSVKSKFYNTDLPTLENQLQIIQSRLVAKFVKVLTHSLALQTSHVDVLKGRLGGVEAALGQVNPSQDQDIFIEYNIRPFNPPNDWVFEPCVNHYDTDAISLEPAPKVFLQNKLARSRGKLQELGPLMDGKRREQDQLWELFHAYDADHSLGKTEEVDEKYLDANHQVISYATSECILKTEIDVISAAVGDDEGGQHPHSFKSSSFSIPTQCGYCKSSIWGLSKQGKTCKACNLSVHSKCELKVPANCKQTEQGPKAGGLSRSSTSASRMEPAAPPTASAFAQSVAEESYEESYPTARLLFDFAPTSEFELRVSEGAAVQVLEPDDGSGWVKVSDGESSGLVPASYLEYGSEDGTPAPSAGPSSEEGSGQYVRGVYAYEAQGADELGLDEGELVELTSGPNGGQHYGDGWWEGINSTGQKGIFPSNYVEMA</sequence>
<evidence type="ECO:0000256" key="3">
    <source>
        <dbReference type="ARBA" id="ARBA00022833"/>
    </source>
</evidence>
<dbReference type="PROSITE" id="PS51741">
    <property type="entry name" value="F_BAR"/>
    <property type="match status" value="1"/>
</dbReference>
<dbReference type="GO" id="GO:0030864">
    <property type="term" value="C:cortical actin cytoskeleton"/>
    <property type="evidence" value="ECO:0007669"/>
    <property type="project" value="UniProtKB-ARBA"/>
</dbReference>
<reference evidence="10" key="1">
    <citation type="submission" date="2023-03" db="EMBL/GenBank/DDBJ databases">
        <title>Massive genome expansion in bonnet fungi (Mycena s.s.) driven by repeated elements and novel gene families across ecological guilds.</title>
        <authorList>
            <consortium name="Lawrence Berkeley National Laboratory"/>
            <person name="Harder C.B."/>
            <person name="Miyauchi S."/>
            <person name="Viragh M."/>
            <person name="Kuo A."/>
            <person name="Thoen E."/>
            <person name="Andreopoulos B."/>
            <person name="Lu D."/>
            <person name="Skrede I."/>
            <person name="Drula E."/>
            <person name="Henrissat B."/>
            <person name="Morin E."/>
            <person name="Kohler A."/>
            <person name="Barry K."/>
            <person name="LaButti K."/>
            <person name="Morin E."/>
            <person name="Salamov A."/>
            <person name="Lipzen A."/>
            <person name="Mereny Z."/>
            <person name="Hegedus B."/>
            <person name="Baldrian P."/>
            <person name="Stursova M."/>
            <person name="Weitz H."/>
            <person name="Taylor A."/>
            <person name="Grigoriev I.V."/>
            <person name="Nagy L.G."/>
            <person name="Martin F."/>
            <person name="Kauserud H."/>
        </authorList>
    </citation>
    <scope>NUCLEOTIDE SEQUENCE</scope>
    <source>
        <strain evidence="10">9284</strain>
    </source>
</reference>
<dbReference type="PROSITE" id="PS50002">
    <property type="entry name" value="SH3"/>
    <property type="match status" value="2"/>
</dbReference>
<feature type="domain" description="SH3" evidence="7">
    <location>
        <begin position="528"/>
        <end position="588"/>
    </location>
</feature>
<dbReference type="InterPro" id="IPR002219">
    <property type="entry name" value="PKC_DAG/PE"/>
</dbReference>
<dbReference type="SUPFAM" id="SSF103657">
    <property type="entry name" value="BAR/IMD domain-like"/>
    <property type="match status" value="1"/>
</dbReference>
<dbReference type="AlphaFoldDB" id="A0AAD7CAL6"/>
<comment type="caution">
    <text evidence="10">The sequence shown here is derived from an EMBL/GenBank/DDBJ whole genome shotgun (WGS) entry which is preliminary data.</text>
</comment>
<gene>
    <name evidence="10" type="ORF">FB45DRAFT_284926</name>
</gene>
<dbReference type="EMBL" id="JARKIF010000003">
    <property type="protein sequence ID" value="KAJ7643977.1"/>
    <property type="molecule type" value="Genomic_DNA"/>
</dbReference>
<evidence type="ECO:0000259" key="7">
    <source>
        <dbReference type="PROSITE" id="PS50002"/>
    </source>
</evidence>
<dbReference type="CDD" id="cd20824">
    <property type="entry name" value="C1_SpBZZ1-like"/>
    <property type="match status" value="1"/>
</dbReference>
<feature type="domain" description="SH3" evidence="7">
    <location>
        <begin position="603"/>
        <end position="667"/>
    </location>
</feature>
<evidence type="ECO:0000256" key="5">
    <source>
        <dbReference type="PROSITE-ProRule" id="PRU01077"/>
    </source>
</evidence>
<dbReference type="PROSITE" id="PS00479">
    <property type="entry name" value="ZF_DAG_PE_1"/>
    <property type="match status" value="1"/>
</dbReference>
<dbReference type="InterPro" id="IPR020454">
    <property type="entry name" value="DAG/PE-bd"/>
</dbReference>
<evidence type="ECO:0000259" key="8">
    <source>
        <dbReference type="PROSITE" id="PS50081"/>
    </source>
</evidence>
<dbReference type="PANTHER" id="PTHR15735">
    <property type="entry name" value="FCH AND DOUBLE SH3 DOMAINS PROTEIN"/>
    <property type="match status" value="1"/>
</dbReference>
<dbReference type="InterPro" id="IPR036028">
    <property type="entry name" value="SH3-like_dom_sf"/>
</dbReference>
<evidence type="ECO:0000256" key="2">
    <source>
        <dbReference type="ARBA" id="ARBA00022723"/>
    </source>
</evidence>
<dbReference type="InterPro" id="IPR046349">
    <property type="entry name" value="C1-like_sf"/>
</dbReference>
<dbReference type="PROSITE" id="PS50081">
    <property type="entry name" value="ZF_DAG_PE_2"/>
    <property type="match status" value="1"/>
</dbReference>
<feature type="region of interest" description="Disordered" evidence="6">
    <location>
        <begin position="584"/>
        <end position="604"/>
    </location>
</feature>
<evidence type="ECO:0000256" key="1">
    <source>
        <dbReference type="ARBA" id="ARBA00022443"/>
    </source>
</evidence>
<dbReference type="Gene3D" id="3.30.60.20">
    <property type="match status" value="1"/>
</dbReference>
<dbReference type="PRINTS" id="PR00452">
    <property type="entry name" value="SH3DOMAIN"/>
</dbReference>
<dbReference type="PANTHER" id="PTHR15735:SF21">
    <property type="entry name" value="PROTEIN NERVOUS WRECK"/>
    <property type="match status" value="1"/>
</dbReference>
<dbReference type="GO" id="GO:0030036">
    <property type="term" value="P:actin cytoskeleton organization"/>
    <property type="evidence" value="ECO:0007669"/>
    <property type="project" value="UniProtKB-ARBA"/>
</dbReference>
<dbReference type="SMART" id="SM00109">
    <property type="entry name" value="C1"/>
    <property type="match status" value="1"/>
</dbReference>
<feature type="domain" description="Phorbol-ester/DAG-type" evidence="8">
    <location>
        <begin position="434"/>
        <end position="484"/>
    </location>
</feature>
<evidence type="ECO:0000313" key="11">
    <source>
        <dbReference type="Proteomes" id="UP001221142"/>
    </source>
</evidence>
<proteinExistence type="predicted"/>
<dbReference type="GO" id="GO:0046872">
    <property type="term" value="F:metal ion binding"/>
    <property type="evidence" value="ECO:0007669"/>
    <property type="project" value="UniProtKB-KW"/>
</dbReference>
<dbReference type="SUPFAM" id="SSF57889">
    <property type="entry name" value="Cysteine-rich domain"/>
    <property type="match status" value="1"/>
</dbReference>
<dbReference type="InterPro" id="IPR001452">
    <property type="entry name" value="SH3_domain"/>
</dbReference>
<dbReference type="SUPFAM" id="SSF50044">
    <property type="entry name" value="SH3-domain"/>
    <property type="match status" value="2"/>
</dbReference>
<dbReference type="GO" id="GO:0030833">
    <property type="term" value="P:regulation of actin filament polymerization"/>
    <property type="evidence" value="ECO:0007669"/>
    <property type="project" value="TreeGrafter"/>
</dbReference>
<dbReference type="Gene3D" id="1.20.1270.60">
    <property type="entry name" value="Arfaptin homology (AH) domain/BAR domain"/>
    <property type="match status" value="1"/>
</dbReference>
<keyword evidence="5" id="KW-0175">Coiled coil</keyword>
<accession>A0AAD7CAL6</accession>
<organism evidence="10 11">
    <name type="scientific">Roridomyces roridus</name>
    <dbReference type="NCBI Taxonomy" id="1738132"/>
    <lineage>
        <taxon>Eukaryota</taxon>
        <taxon>Fungi</taxon>
        <taxon>Dikarya</taxon>
        <taxon>Basidiomycota</taxon>
        <taxon>Agaricomycotina</taxon>
        <taxon>Agaricomycetes</taxon>
        <taxon>Agaricomycetidae</taxon>
        <taxon>Agaricales</taxon>
        <taxon>Marasmiineae</taxon>
        <taxon>Mycenaceae</taxon>
        <taxon>Roridomyces</taxon>
    </lineage>
</organism>
<feature type="compositionally biased region" description="Low complexity" evidence="6">
    <location>
        <begin position="592"/>
        <end position="604"/>
    </location>
</feature>
<evidence type="ECO:0000313" key="10">
    <source>
        <dbReference type="EMBL" id="KAJ7643977.1"/>
    </source>
</evidence>
<evidence type="ECO:0000256" key="6">
    <source>
        <dbReference type="SAM" id="MobiDB-lite"/>
    </source>
</evidence>
<dbReference type="Proteomes" id="UP001221142">
    <property type="component" value="Unassembled WGS sequence"/>
</dbReference>
<protein>
    <submittedName>
        <fullName evidence="10">Uncharacterized protein</fullName>
    </submittedName>
</protein>
<evidence type="ECO:0000259" key="9">
    <source>
        <dbReference type="PROSITE" id="PS51741"/>
    </source>
</evidence>
<dbReference type="InterPro" id="IPR035459">
    <property type="entry name" value="Bzz1_SH3_1"/>
</dbReference>
<dbReference type="Pfam" id="PF00130">
    <property type="entry name" value="C1_1"/>
    <property type="match status" value="1"/>
</dbReference>
<keyword evidence="3" id="KW-0862">Zinc</keyword>
<dbReference type="InterPro" id="IPR001060">
    <property type="entry name" value="FCH_dom"/>
</dbReference>
<dbReference type="InterPro" id="IPR031160">
    <property type="entry name" value="F_BAR_dom"/>
</dbReference>
<name>A0AAD7CAL6_9AGAR</name>
<dbReference type="InterPro" id="IPR027267">
    <property type="entry name" value="AH/BAR_dom_sf"/>
</dbReference>
<dbReference type="Pfam" id="PF14604">
    <property type="entry name" value="SH3_9"/>
    <property type="match status" value="2"/>
</dbReference>
<keyword evidence="1 4" id="KW-0728">SH3 domain</keyword>
<dbReference type="CDD" id="cd11912">
    <property type="entry name" value="SH3_Bzz1_1"/>
    <property type="match status" value="1"/>
</dbReference>
<dbReference type="PRINTS" id="PR00008">
    <property type="entry name" value="DAGPEDOMAIN"/>
</dbReference>
<dbReference type="Pfam" id="PF00611">
    <property type="entry name" value="FCH"/>
    <property type="match status" value="1"/>
</dbReference>
<feature type="region of interest" description="Disordered" evidence="6">
    <location>
        <begin position="487"/>
        <end position="515"/>
    </location>
</feature>
<feature type="domain" description="F-BAR" evidence="9">
    <location>
        <begin position="31"/>
        <end position="304"/>
    </location>
</feature>